<evidence type="ECO:0000256" key="2">
    <source>
        <dbReference type="ARBA" id="ARBA00006991"/>
    </source>
</evidence>
<evidence type="ECO:0000256" key="4">
    <source>
        <dbReference type="ARBA" id="ARBA00022723"/>
    </source>
</evidence>
<feature type="compositionally biased region" description="Pro residues" evidence="14">
    <location>
        <begin position="233"/>
        <end position="242"/>
    </location>
</feature>
<evidence type="ECO:0000256" key="15">
    <source>
        <dbReference type="SAM" id="Phobius"/>
    </source>
</evidence>
<feature type="transmembrane region" description="Helical" evidence="15">
    <location>
        <begin position="1579"/>
        <end position="1599"/>
    </location>
</feature>
<keyword evidence="4" id="KW-0479">Metal-binding</keyword>
<keyword evidence="6 13" id="KW-0863">Zinc-finger</keyword>
<feature type="compositionally biased region" description="Low complexity" evidence="14">
    <location>
        <begin position="853"/>
        <end position="867"/>
    </location>
</feature>
<dbReference type="InterPro" id="IPR013087">
    <property type="entry name" value="Znf_C2H2_type"/>
</dbReference>
<evidence type="ECO:0000256" key="10">
    <source>
        <dbReference type="ARBA" id="ARBA00023125"/>
    </source>
</evidence>
<keyword evidence="5" id="KW-0677">Repeat</keyword>
<proteinExistence type="inferred from homology"/>
<name>A0A504Y9E0_FASGI</name>
<organism evidence="17 18">
    <name type="scientific">Fasciola gigantica</name>
    <name type="common">Giant liver fluke</name>
    <dbReference type="NCBI Taxonomy" id="46835"/>
    <lineage>
        <taxon>Eukaryota</taxon>
        <taxon>Metazoa</taxon>
        <taxon>Spiralia</taxon>
        <taxon>Lophotrochozoa</taxon>
        <taxon>Platyhelminthes</taxon>
        <taxon>Trematoda</taxon>
        <taxon>Digenea</taxon>
        <taxon>Plagiorchiida</taxon>
        <taxon>Echinostomata</taxon>
        <taxon>Echinostomatoidea</taxon>
        <taxon>Fasciolidae</taxon>
        <taxon>Fasciola</taxon>
    </lineage>
</organism>
<dbReference type="OrthoDB" id="10018191at2759"/>
<evidence type="ECO:0000256" key="6">
    <source>
        <dbReference type="ARBA" id="ARBA00022771"/>
    </source>
</evidence>
<evidence type="ECO:0000313" key="17">
    <source>
        <dbReference type="EMBL" id="TPP56775.1"/>
    </source>
</evidence>
<feature type="compositionally biased region" description="Polar residues" evidence="14">
    <location>
        <begin position="1042"/>
        <end position="1053"/>
    </location>
</feature>
<evidence type="ECO:0000256" key="11">
    <source>
        <dbReference type="ARBA" id="ARBA00023163"/>
    </source>
</evidence>
<dbReference type="Gene3D" id="3.30.160.60">
    <property type="entry name" value="Classic Zinc Finger"/>
    <property type="match status" value="3"/>
</dbReference>
<feature type="domain" description="C2H2-type" evidence="16">
    <location>
        <begin position="921"/>
        <end position="948"/>
    </location>
</feature>
<reference evidence="17 18" key="1">
    <citation type="submission" date="2019-04" db="EMBL/GenBank/DDBJ databases">
        <title>Annotation for the trematode Fasciola gigantica.</title>
        <authorList>
            <person name="Choi Y.-J."/>
        </authorList>
    </citation>
    <scope>NUCLEOTIDE SEQUENCE [LARGE SCALE GENOMIC DNA]</scope>
    <source>
        <strain evidence="17">Uganda_cow_1</strain>
    </source>
</reference>
<evidence type="ECO:0000256" key="1">
    <source>
        <dbReference type="ARBA" id="ARBA00004123"/>
    </source>
</evidence>
<evidence type="ECO:0000256" key="5">
    <source>
        <dbReference type="ARBA" id="ARBA00022737"/>
    </source>
</evidence>
<dbReference type="InterPro" id="IPR036236">
    <property type="entry name" value="Znf_C2H2_sf"/>
</dbReference>
<comment type="caution">
    <text evidence="17">The sequence shown here is derived from an EMBL/GenBank/DDBJ whole genome shotgun (WGS) entry which is preliminary data.</text>
</comment>
<keyword evidence="3" id="KW-1017">Isopeptide bond</keyword>
<evidence type="ECO:0000256" key="3">
    <source>
        <dbReference type="ARBA" id="ARBA00022499"/>
    </source>
</evidence>
<keyword evidence="12" id="KW-0539">Nucleus</keyword>
<evidence type="ECO:0000259" key="16">
    <source>
        <dbReference type="PROSITE" id="PS50157"/>
    </source>
</evidence>
<sequence>MEACKSSNKLFLAVLVNSDFDEQLVVGNNIVCFILNLQQSDSTDGFVKSSVAPFPPLEPCSSESVRQLDVVGTHDVTNSVEQHTTQTTAADKPTESVICQPFIPTGYANSVGGIERAPDKTATAAADTTKRKPVVREPNKFQSEEFKVHLYRDDPVVSHILRVIQGGLEASLRRAEAAIQGEIKQGPSRKDSDKCLPGCFPLNSFCLIDQTSSYISNHGKKFRSLSNISKAPNPSPPAPQSPPGLGEGSFSLDLNAARNLSISLESKQPLPFMYKKELIARYEKTRPVPELTEDEDVMVVPCKLKKSGDTPRTASFMTVMSSSSSPSCAYSPLKSGLPRPDRKTRKSFLPRFSSWTTSSVYSGWPPTSDEVPKSEVQTCMDQPLEPDDENATPQNRIFNLKRIPDSKGRPQTYSTVEVHSPELTDSTNAGMNTYAQLTSNFHFNSIDAQSNESGIPFDRTNCVSGWTWEGTNAAFSIANHAETFIPPKVISARTSRTLDLPKWPGAQCPLQTQNSQLVATVRTSPSFNCGSLLSSGVAVRMDPDQIQENSCTSNFICPCSPKSEPTDLSVSASRLTNQIRNNMPMGSHSDFHSLNKIDSVFNSAKCPISSQAMFQLSDSSSCRMRSSEPPAVFGSILPDPPEELTNSTLITAVVSNSSVAVTAVTSFTWPKHSVAESKTMDPIGDQNSEGLPYDLSTGNHGKGRDWSATKRAALNWSSSKSSPNNKNVDNTRNGNQNAVGNALRLDSYSSAKFCSDKEVLRGFCPNLGKSSTGLVRSENRGLITFPLDLIFQSNHAFQVNSTGQQSTCLPDMPKLFPGGLTNSISHMRSTESGTHTKSTVTSLCSSSNETDPISINNKSGNNKKSTTGRVAAGGGLTGSSCLRTKSKFSVGSHVCPDCFRKFTRSDMLVRHKHVHTGDRPFVCNDCGQKFSRSDHLSTHRRTHTGQRPYSCEHCDYSACRRDMITRHMRVHQKRPMQSQLRYKRSLTADPEQTDALPLKLSVMGTRDKSLFPRSLVLIPRGRQPRPTQSTQCTETDQEMAEVSSNGTQPISSATLPHSRMVCAGAQNPFLPVPEIGFAQQDTKLTYKARLLLKDRPLYVDLDVIIMTGTSIQERGKMENFDYMINIHSEKLQMEAFICATISGECQNLLSENNPAEQVNYLFHRRYQWYFISVPSKVVDLAYSLGLLVNFHRNCSAGENKFSSINIDHYEIFNRSLPERALKSFQIGKLLTDCPNNRHFVVIPRSYFPGPGLYYVRFHLFIQQRRSQWTQKLYSITAYVTNHSSVKIRDTVVLHNDYLLFTSFFQIGHINLGLSGSPLWRLVSNLSWIYQQRRHFGKILTYHFRTKTIIHGPGFTAQNAQLTTPIDLNKGFRLRLIPWSSLSSVIIGCLLVFDPSPNETVHRHMYSNYLYMSTNKQMCVISDIPAPYIGFNQTEYARRASAKIYFVRTVRAEHGRSEVKLSCRQQITYTECPYPIRLTDHFTLELHLRLYLPGVGVRNHPLAYRMIEKDREAYLYGDDLIQLDDKIFHRARLGCYTTVKSLSSENRKTTISAIFYFSTPSLQLRSALWSPNSRWVLESVLIVLGCILVVLSTALMPLVMKRLGAKRKLFVSRHSCQVDDGIIDDELCDPNELHYHWARPKRRSSHARIRMAFTRNALTRSSMMSPTFHSLRNDSTLVVPLRRKRLAVVRKPSNLARRRTLMILAKQRR</sequence>
<dbReference type="GO" id="GO:0000978">
    <property type="term" value="F:RNA polymerase II cis-regulatory region sequence-specific DNA binding"/>
    <property type="evidence" value="ECO:0007669"/>
    <property type="project" value="TreeGrafter"/>
</dbReference>
<evidence type="ECO:0000256" key="13">
    <source>
        <dbReference type="PROSITE-ProRule" id="PRU00042"/>
    </source>
</evidence>
<dbReference type="GO" id="GO:0000981">
    <property type="term" value="F:DNA-binding transcription factor activity, RNA polymerase II-specific"/>
    <property type="evidence" value="ECO:0007669"/>
    <property type="project" value="TreeGrafter"/>
</dbReference>
<feature type="region of interest" description="Disordered" evidence="14">
    <location>
        <begin position="678"/>
        <end position="738"/>
    </location>
</feature>
<keyword evidence="11" id="KW-0804">Transcription</keyword>
<evidence type="ECO:0000256" key="7">
    <source>
        <dbReference type="ARBA" id="ARBA00022833"/>
    </source>
</evidence>
<accession>A0A504Y9E0</accession>
<keyword evidence="8" id="KW-0832">Ubl conjugation</keyword>
<evidence type="ECO:0000256" key="8">
    <source>
        <dbReference type="ARBA" id="ARBA00022843"/>
    </source>
</evidence>
<feature type="region of interest" description="Disordered" evidence="14">
    <location>
        <begin position="225"/>
        <end position="250"/>
    </location>
</feature>
<dbReference type="GO" id="GO:0005634">
    <property type="term" value="C:nucleus"/>
    <property type="evidence" value="ECO:0007669"/>
    <property type="project" value="UniProtKB-SubCell"/>
</dbReference>
<evidence type="ECO:0000256" key="12">
    <source>
        <dbReference type="ARBA" id="ARBA00023242"/>
    </source>
</evidence>
<keyword evidence="15" id="KW-0812">Transmembrane</keyword>
<dbReference type="PANTHER" id="PTHR23235">
    <property type="entry name" value="KRUEPPEL-LIKE TRANSCRIPTION FACTOR"/>
    <property type="match status" value="1"/>
</dbReference>
<dbReference type="FunFam" id="3.30.160.60:FF:000321">
    <property type="entry name" value="myeloid zinc finger 1 isoform X1"/>
    <property type="match status" value="1"/>
</dbReference>
<dbReference type="STRING" id="46835.A0A504Y9E0"/>
<feature type="domain" description="C2H2-type" evidence="16">
    <location>
        <begin position="949"/>
        <end position="976"/>
    </location>
</feature>
<feature type="domain" description="C2H2-type" evidence="16">
    <location>
        <begin position="893"/>
        <end position="920"/>
    </location>
</feature>
<comment type="similarity">
    <text evidence="2">Belongs to the krueppel C2H2-type zinc-finger protein family.</text>
</comment>
<feature type="compositionally biased region" description="Polar residues" evidence="14">
    <location>
        <begin position="829"/>
        <end position="851"/>
    </location>
</feature>
<keyword evidence="9" id="KW-0805">Transcription regulation</keyword>
<dbReference type="EMBL" id="SUNJ01014085">
    <property type="protein sequence ID" value="TPP56775.1"/>
    <property type="molecule type" value="Genomic_DNA"/>
</dbReference>
<keyword evidence="15" id="KW-1133">Transmembrane helix</keyword>
<dbReference type="SMART" id="SM00355">
    <property type="entry name" value="ZnF_C2H2"/>
    <property type="match status" value="3"/>
</dbReference>
<evidence type="ECO:0000256" key="9">
    <source>
        <dbReference type="ARBA" id="ARBA00023015"/>
    </source>
</evidence>
<evidence type="ECO:0000256" key="14">
    <source>
        <dbReference type="SAM" id="MobiDB-lite"/>
    </source>
</evidence>
<evidence type="ECO:0000313" key="18">
    <source>
        <dbReference type="Proteomes" id="UP000316759"/>
    </source>
</evidence>
<feature type="region of interest" description="Disordered" evidence="14">
    <location>
        <begin position="829"/>
        <end position="867"/>
    </location>
</feature>
<dbReference type="PROSITE" id="PS00028">
    <property type="entry name" value="ZINC_FINGER_C2H2_1"/>
    <property type="match status" value="2"/>
</dbReference>
<dbReference type="Pfam" id="PF00096">
    <property type="entry name" value="zf-C2H2"/>
    <property type="match status" value="1"/>
</dbReference>
<feature type="compositionally biased region" description="Polar residues" evidence="14">
    <location>
        <begin position="1025"/>
        <end position="1034"/>
    </location>
</feature>
<dbReference type="FunFam" id="3.30.160.60:FF:000395">
    <property type="entry name" value="zinc finger protein 513"/>
    <property type="match status" value="1"/>
</dbReference>
<dbReference type="PANTHER" id="PTHR23235:SF161">
    <property type="entry name" value="C2H2-TYPE DOMAIN-CONTAINING PROTEIN"/>
    <property type="match status" value="1"/>
</dbReference>
<dbReference type="SUPFAM" id="SSF57667">
    <property type="entry name" value="beta-beta-alpha zinc fingers"/>
    <property type="match status" value="2"/>
</dbReference>
<keyword evidence="15" id="KW-0472">Membrane</keyword>
<protein>
    <submittedName>
        <fullName evidence="17">Early growth response protein 1</fullName>
    </submittedName>
</protein>
<gene>
    <name evidence="17" type="ORF">FGIG_02807</name>
</gene>
<comment type="subcellular location">
    <subcellularLocation>
        <location evidence="1">Nucleus</location>
    </subcellularLocation>
</comment>
<keyword evidence="18" id="KW-1185">Reference proteome</keyword>
<dbReference type="PROSITE" id="PS50157">
    <property type="entry name" value="ZINC_FINGER_C2H2_2"/>
    <property type="match status" value="3"/>
</dbReference>
<dbReference type="GO" id="GO:0008270">
    <property type="term" value="F:zinc ion binding"/>
    <property type="evidence" value="ECO:0007669"/>
    <property type="project" value="UniProtKB-KW"/>
</dbReference>
<feature type="compositionally biased region" description="Low complexity" evidence="14">
    <location>
        <begin position="715"/>
        <end position="730"/>
    </location>
</feature>
<keyword evidence="10" id="KW-0238">DNA-binding</keyword>
<dbReference type="Proteomes" id="UP000316759">
    <property type="component" value="Unassembled WGS sequence"/>
</dbReference>
<feature type="region of interest" description="Disordered" evidence="14">
    <location>
        <begin position="1020"/>
        <end position="1053"/>
    </location>
</feature>
<keyword evidence="7" id="KW-0862">Zinc</keyword>